<organism evidence="1 2">
    <name type="scientific">Craurococcus roseus</name>
    <dbReference type="NCBI Taxonomy" id="77585"/>
    <lineage>
        <taxon>Bacteria</taxon>
        <taxon>Pseudomonadati</taxon>
        <taxon>Pseudomonadota</taxon>
        <taxon>Alphaproteobacteria</taxon>
        <taxon>Acetobacterales</taxon>
        <taxon>Acetobacteraceae</taxon>
        <taxon>Craurococcus</taxon>
    </lineage>
</organism>
<dbReference type="RefSeq" id="WP_343894335.1">
    <property type="nucleotide sequence ID" value="NZ_BAAAFZ010000011.1"/>
</dbReference>
<name>A0ABN1EWH2_9PROT</name>
<comment type="caution">
    <text evidence="1">The sequence shown here is derived from an EMBL/GenBank/DDBJ whole genome shotgun (WGS) entry which is preliminary data.</text>
</comment>
<dbReference type="Proteomes" id="UP001501588">
    <property type="component" value="Unassembled WGS sequence"/>
</dbReference>
<reference evidence="1 2" key="1">
    <citation type="journal article" date="2019" name="Int. J. Syst. Evol. Microbiol.">
        <title>The Global Catalogue of Microorganisms (GCM) 10K type strain sequencing project: providing services to taxonomists for standard genome sequencing and annotation.</title>
        <authorList>
            <consortium name="The Broad Institute Genomics Platform"/>
            <consortium name="The Broad Institute Genome Sequencing Center for Infectious Disease"/>
            <person name="Wu L."/>
            <person name="Ma J."/>
        </authorList>
    </citation>
    <scope>NUCLEOTIDE SEQUENCE [LARGE SCALE GENOMIC DNA]</scope>
    <source>
        <strain evidence="1 2">JCM 9933</strain>
    </source>
</reference>
<gene>
    <name evidence="1" type="ORF">GCM10009416_12620</name>
</gene>
<proteinExistence type="predicted"/>
<keyword evidence="2" id="KW-1185">Reference proteome</keyword>
<dbReference type="EMBL" id="BAAAFZ010000011">
    <property type="protein sequence ID" value="GAA0575443.1"/>
    <property type="molecule type" value="Genomic_DNA"/>
</dbReference>
<evidence type="ECO:0000313" key="1">
    <source>
        <dbReference type="EMBL" id="GAA0575443.1"/>
    </source>
</evidence>
<accession>A0ABN1EWH2</accession>
<sequence length="314" mass="34207">MGLGSVHRLLRAAVVGLGLLAPFGGPRADAISDLDRAFTEAYRLGAAQALANLRAAVPVLVNRFEQIALYRPGVEAPELFSMDAALYLEASAVSHTAAALAARLAPFGLGALDDERRAWLARYQSLLSAAEAEVARRGDIPEELRTLQRGMLGDVRRFAQRIHQQGSVDQALLDDMGATVRAAVRKNLEHAAASQLEQFRNQVVRWKAAYPSLAWDRAAVVVIGVHQARDGNLQRQFFDWLLDDHPSRQDRVVFAETLTPPDPLDQPPATEALTLLSKVMLDKDLAKVVFGDPLALQSDVLGGAAEAIIATWRR</sequence>
<evidence type="ECO:0000313" key="2">
    <source>
        <dbReference type="Proteomes" id="UP001501588"/>
    </source>
</evidence>
<protein>
    <submittedName>
        <fullName evidence="1">Uncharacterized protein</fullName>
    </submittedName>
</protein>